<reference evidence="2" key="1">
    <citation type="submission" date="2020-10" db="EMBL/GenBank/DDBJ databases">
        <authorList>
            <person name="Muller C M."/>
        </authorList>
    </citation>
    <scope>NUCLEOTIDE SEQUENCE</scope>
    <source>
        <strain evidence="2">THUN-12</strain>
    </source>
</reference>
<evidence type="ECO:0000256" key="1">
    <source>
        <dbReference type="SAM" id="SignalP"/>
    </source>
</evidence>
<name>A0A9W4GEB8_BLUGR</name>
<gene>
    <name evidence="2" type="ORF">BGTH12_LOCUS2063</name>
</gene>
<evidence type="ECO:0000313" key="3">
    <source>
        <dbReference type="Proteomes" id="UP000683417"/>
    </source>
</evidence>
<dbReference type="AlphaFoldDB" id="A0A9W4GEB8"/>
<dbReference type="EMBL" id="CAJHIT010000004">
    <property type="protein sequence ID" value="CAD6500705.1"/>
    <property type="molecule type" value="Genomic_DNA"/>
</dbReference>
<evidence type="ECO:0000313" key="2">
    <source>
        <dbReference type="EMBL" id="CAD6500705.1"/>
    </source>
</evidence>
<sequence length="71" mass="7832">MLLTSKAPPGFWCLIVSLSQLSNTLPQFQCHGCSSVYSIQFTSVPLSRFPLQATCPTSITLPKTFISECFM</sequence>
<feature type="signal peptide" evidence="1">
    <location>
        <begin position="1"/>
        <end position="24"/>
    </location>
</feature>
<accession>A0A9W4GEB8</accession>
<proteinExistence type="predicted"/>
<dbReference type="Proteomes" id="UP000683417">
    <property type="component" value="Unassembled WGS sequence"/>
</dbReference>
<feature type="chain" id="PRO_5040879816" evidence="1">
    <location>
        <begin position="25"/>
        <end position="71"/>
    </location>
</feature>
<organism evidence="2 3">
    <name type="scientific">Blumeria graminis f. sp. triticale</name>
    <dbReference type="NCBI Taxonomy" id="1689686"/>
    <lineage>
        <taxon>Eukaryota</taxon>
        <taxon>Fungi</taxon>
        <taxon>Dikarya</taxon>
        <taxon>Ascomycota</taxon>
        <taxon>Pezizomycotina</taxon>
        <taxon>Leotiomycetes</taxon>
        <taxon>Erysiphales</taxon>
        <taxon>Erysiphaceae</taxon>
        <taxon>Blumeria</taxon>
    </lineage>
</organism>
<keyword evidence="1" id="KW-0732">Signal</keyword>
<comment type="caution">
    <text evidence="2">The sequence shown here is derived from an EMBL/GenBank/DDBJ whole genome shotgun (WGS) entry which is preliminary data.</text>
</comment>
<protein>
    <submittedName>
        <fullName evidence="2">BgTH12-06412</fullName>
    </submittedName>
</protein>